<reference evidence="3 4" key="2">
    <citation type="submission" date="2014-03" db="EMBL/GenBank/DDBJ databases">
        <title>Draft Genome Sequences of Four Burkholderia Strains.</title>
        <authorList>
            <person name="Liu X.Y."/>
            <person name="Li C.X."/>
            <person name="Xu J.H."/>
        </authorList>
    </citation>
    <scope>NUCLEOTIDE SEQUENCE [LARGE SCALE GENOMIC DNA]</scope>
    <source>
        <strain evidence="3 4">R27</strain>
    </source>
</reference>
<proteinExistence type="predicted"/>
<keyword evidence="1" id="KW-0472">Membrane</keyword>
<comment type="caution">
    <text evidence="3">The sequence shown here is derived from an EMBL/GenBank/DDBJ whole genome shotgun (WGS) entry which is preliminary data.</text>
</comment>
<dbReference type="EMBL" id="JFHE01000046">
    <property type="protein sequence ID" value="KDR27059.1"/>
    <property type="molecule type" value="Genomic_DNA"/>
</dbReference>
<evidence type="ECO:0000313" key="2">
    <source>
        <dbReference type="EMBL" id="GGD89541.1"/>
    </source>
</evidence>
<gene>
    <name evidence="3" type="ORF">BG57_23715</name>
    <name evidence="2" type="ORF">GCM10010985_50230</name>
</gene>
<feature type="transmembrane region" description="Helical" evidence="1">
    <location>
        <begin position="53"/>
        <end position="75"/>
    </location>
</feature>
<protein>
    <submittedName>
        <fullName evidence="3">Uncharacterized protein</fullName>
    </submittedName>
</protein>
<evidence type="ECO:0000313" key="4">
    <source>
        <dbReference type="Proteomes" id="UP000027439"/>
    </source>
</evidence>
<organism evidence="3 4">
    <name type="scientific">Caballeronia grimmiae</name>
    <dbReference type="NCBI Taxonomy" id="1071679"/>
    <lineage>
        <taxon>Bacteria</taxon>
        <taxon>Pseudomonadati</taxon>
        <taxon>Pseudomonadota</taxon>
        <taxon>Betaproteobacteria</taxon>
        <taxon>Burkholderiales</taxon>
        <taxon>Burkholderiaceae</taxon>
        <taxon>Caballeronia</taxon>
    </lineage>
</organism>
<dbReference type="EMBL" id="BMEG01000010">
    <property type="protein sequence ID" value="GGD89541.1"/>
    <property type="molecule type" value="Genomic_DNA"/>
</dbReference>
<dbReference type="RefSeq" id="WP_075583217.1">
    <property type="nucleotide sequence ID" value="NZ_BMEG01000010.1"/>
</dbReference>
<evidence type="ECO:0000256" key="1">
    <source>
        <dbReference type="SAM" id="Phobius"/>
    </source>
</evidence>
<keyword evidence="1" id="KW-0812">Transmembrane</keyword>
<accession>A0A069NH89</accession>
<reference evidence="2" key="1">
    <citation type="journal article" date="2014" name="Int. J. Syst. Evol. Microbiol.">
        <title>Complete genome of a new Firmicutes species belonging to the dominant human colonic microbiota ('Ruminococcus bicirculans') reveals two chromosomes and a selective capacity to utilize plant glucans.</title>
        <authorList>
            <consortium name="NISC Comparative Sequencing Program"/>
            <person name="Wegmann U."/>
            <person name="Louis P."/>
            <person name="Goesmann A."/>
            <person name="Henrissat B."/>
            <person name="Duncan S.H."/>
            <person name="Flint H.J."/>
        </authorList>
    </citation>
    <scope>NUCLEOTIDE SEQUENCE</scope>
    <source>
        <strain evidence="2">CGMCC 1.11013</strain>
    </source>
</reference>
<keyword evidence="5" id="KW-1185">Reference proteome</keyword>
<dbReference type="AlphaFoldDB" id="A0A069NH89"/>
<reference evidence="2" key="4">
    <citation type="submission" date="2024-05" db="EMBL/GenBank/DDBJ databases">
        <authorList>
            <person name="Sun Q."/>
            <person name="Zhou Y."/>
        </authorList>
    </citation>
    <scope>NUCLEOTIDE SEQUENCE</scope>
    <source>
        <strain evidence="2">CGMCC 1.11013</strain>
    </source>
</reference>
<evidence type="ECO:0000313" key="3">
    <source>
        <dbReference type="EMBL" id="KDR27059.1"/>
    </source>
</evidence>
<sequence>MTAVTGSYEMQHDPTARGFNNFGLGLKYLLYVVTGLYNATQDMAHLGAPSLSVLYGKMLALTLAFVTLAVLLGGFNRLIYSPRLESAVIGDGGPSPCAARLRPAAGSRSACNGRGADGCRRVGTRVTCTRLNVRRLQVNIFGDGPSS</sequence>
<evidence type="ECO:0000313" key="5">
    <source>
        <dbReference type="Proteomes" id="UP000597138"/>
    </source>
</evidence>
<dbReference type="Proteomes" id="UP000027439">
    <property type="component" value="Unassembled WGS sequence"/>
</dbReference>
<name>A0A069NH89_9BURK</name>
<keyword evidence="1" id="KW-1133">Transmembrane helix</keyword>
<dbReference type="OrthoDB" id="9008747at2"/>
<reference evidence="5" key="3">
    <citation type="journal article" date="2019" name="Int. J. Syst. Evol. Microbiol.">
        <title>The Global Catalogue of Microorganisms (GCM) 10K type strain sequencing project: providing services to taxonomists for standard genome sequencing and annotation.</title>
        <authorList>
            <consortium name="The Broad Institute Genomics Platform"/>
            <consortium name="The Broad Institute Genome Sequencing Center for Infectious Disease"/>
            <person name="Wu L."/>
            <person name="Ma J."/>
        </authorList>
    </citation>
    <scope>NUCLEOTIDE SEQUENCE [LARGE SCALE GENOMIC DNA]</scope>
    <source>
        <strain evidence="5">CGMCC 1.11013</strain>
    </source>
</reference>
<dbReference type="Proteomes" id="UP000597138">
    <property type="component" value="Unassembled WGS sequence"/>
</dbReference>